<keyword evidence="3" id="KW-0678">Repressor</keyword>
<dbReference type="Proteomes" id="UP000305675">
    <property type="component" value="Unassembled WGS sequence"/>
</dbReference>
<evidence type="ECO:0000256" key="7">
    <source>
        <dbReference type="ARBA" id="ARBA00024739"/>
    </source>
</evidence>
<comment type="similarity">
    <text evidence="1">Belongs to the FlgM family.</text>
</comment>
<evidence type="ECO:0000256" key="3">
    <source>
        <dbReference type="ARBA" id="ARBA00022491"/>
    </source>
</evidence>
<organism evidence="11 12">
    <name type="scientific">Ferrimonas aestuarii</name>
    <dbReference type="NCBI Taxonomy" id="2569539"/>
    <lineage>
        <taxon>Bacteria</taxon>
        <taxon>Pseudomonadati</taxon>
        <taxon>Pseudomonadota</taxon>
        <taxon>Gammaproteobacteria</taxon>
        <taxon>Alteromonadales</taxon>
        <taxon>Ferrimonadaceae</taxon>
        <taxon>Ferrimonas</taxon>
    </lineage>
</organism>
<evidence type="ECO:0000256" key="9">
    <source>
        <dbReference type="SAM" id="MobiDB-lite"/>
    </source>
</evidence>
<dbReference type="InterPro" id="IPR035890">
    <property type="entry name" value="Anti-sigma-28_factor_FlgM_sf"/>
</dbReference>
<dbReference type="OrthoDB" id="6400679at2"/>
<comment type="function">
    <text evidence="7">Responsible for the coupling of flagellin expression to flagellar assembly by preventing expression of the flagellin genes when a component of the middle class of proteins is defective. It negatively regulates flagellar genes by inhibiting the activity of FliA by directly binding to FliA.</text>
</comment>
<evidence type="ECO:0000313" key="11">
    <source>
        <dbReference type="EMBL" id="TKB54576.1"/>
    </source>
</evidence>
<feature type="domain" description="Anti-sigma-28 factor FlgM C-terminal" evidence="10">
    <location>
        <begin position="36"/>
        <end position="85"/>
    </location>
</feature>
<keyword evidence="5" id="KW-0805">Transcription regulation</keyword>
<keyword evidence="12" id="KW-1185">Reference proteome</keyword>
<dbReference type="SUPFAM" id="SSF101498">
    <property type="entry name" value="Anti-sigma factor FlgM"/>
    <property type="match status" value="1"/>
</dbReference>
<reference evidence="11 12" key="1">
    <citation type="submission" date="2019-04" db="EMBL/GenBank/DDBJ databases">
        <authorList>
            <person name="Hwang J.C."/>
        </authorList>
    </citation>
    <scope>NUCLEOTIDE SEQUENCE [LARGE SCALE GENOMIC DNA]</scope>
    <source>
        <strain evidence="11 12">IMCC35002</strain>
    </source>
</reference>
<keyword evidence="6" id="KW-0804">Transcription</keyword>
<evidence type="ECO:0000256" key="6">
    <source>
        <dbReference type="ARBA" id="ARBA00023163"/>
    </source>
</evidence>
<protein>
    <recommendedName>
        <fullName evidence="2">Negative regulator of flagellin synthesis</fullName>
    </recommendedName>
    <alternativeName>
        <fullName evidence="8">Anti-sigma-28 factor</fullName>
    </alternativeName>
</protein>
<proteinExistence type="inferred from homology"/>
<dbReference type="InterPro" id="IPR031316">
    <property type="entry name" value="FlgM_C"/>
</dbReference>
<dbReference type="AlphaFoldDB" id="A0A4U1BNC3"/>
<dbReference type="GO" id="GO:0045892">
    <property type="term" value="P:negative regulation of DNA-templated transcription"/>
    <property type="evidence" value="ECO:0007669"/>
    <property type="project" value="InterPro"/>
</dbReference>
<dbReference type="EMBL" id="SWCJ01000008">
    <property type="protein sequence ID" value="TKB54576.1"/>
    <property type="molecule type" value="Genomic_DNA"/>
</dbReference>
<accession>A0A4U1BNC3</accession>
<evidence type="ECO:0000313" key="12">
    <source>
        <dbReference type="Proteomes" id="UP000305675"/>
    </source>
</evidence>
<comment type="caution">
    <text evidence="11">The sequence shown here is derived from an EMBL/GenBank/DDBJ whole genome shotgun (WGS) entry which is preliminary data.</text>
</comment>
<evidence type="ECO:0000256" key="5">
    <source>
        <dbReference type="ARBA" id="ARBA00023015"/>
    </source>
</evidence>
<dbReference type="NCBIfam" id="TIGR03824">
    <property type="entry name" value="FlgM_jcvi"/>
    <property type="match status" value="1"/>
</dbReference>
<evidence type="ECO:0000256" key="8">
    <source>
        <dbReference type="ARBA" id="ARBA00030117"/>
    </source>
</evidence>
<feature type="region of interest" description="Disordered" evidence="9">
    <location>
        <begin position="1"/>
        <end position="36"/>
    </location>
</feature>
<evidence type="ECO:0000256" key="4">
    <source>
        <dbReference type="ARBA" id="ARBA00022795"/>
    </source>
</evidence>
<keyword evidence="11" id="KW-0969">Cilium</keyword>
<dbReference type="Pfam" id="PF04316">
    <property type="entry name" value="FlgM"/>
    <property type="match status" value="1"/>
</dbReference>
<feature type="compositionally biased region" description="Low complexity" evidence="9">
    <location>
        <begin position="12"/>
        <end position="35"/>
    </location>
</feature>
<gene>
    <name evidence="11" type="primary">flgM</name>
    <name evidence="11" type="ORF">FCL42_12250</name>
</gene>
<sequence length="92" mass="10110">MEISSVGIKPITTTDTQTQSEVQQQSVPAVPQQKAVSDEWQQLNNASAQLQELPEIDTSKIAQLQAELATEGYPIDIDKIAEAMFEQHSGQK</sequence>
<dbReference type="InterPro" id="IPR007412">
    <property type="entry name" value="FlgM"/>
</dbReference>
<evidence type="ECO:0000259" key="10">
    <source>
        <dbReference type="Pfam" id="PF04316"/>
    </source>
</evidence>
<keyword evidence="11" id="KW-0282">Flagellum</keyword>
<dbReference type="GO" id="GO:0044781">
    <property type="term" value="P:bacterial-type flagellum organization"/>
    <property type="evidence" value="ECO:0007669"/>
    <property type="project" value="UniProtKB-KW"/>
</dbReference>
<name>A0A4U1BNC3_9GAMM</name>
<keyword evidence="4" id="KW-1005">Bacterial flagellum biogenesis</keyword>
<evidence type="ECO:0000256" key="2">
    <source>
        <dbReference type="ARBA" id="ARBA00017823"/>
    </source>
</evidence>
<evidence type="ECO:0000256" key="1">
    <source>
        <dbReference type="ARBA" id="ARBA00005322"/>
    </source>
</evidence>
<keyword evidence="11" id="KW-0966">Cell projection</keyword>
<dbReference type="RefSeq" id="WP_136863711.1">
    <property type="nucleotide sequence ID" value="NZ_SWCJ01000008.1"/>
</dbReference>